<keyword evidence="1" id="KW-1133">Transmembrane helix</keyword>
<dbReference type="OrthoDB" id="9957032at2"/>
<organism evidence="2 3">
    <name type="scientific">Yimella lutea</name>
    <dbReference type="NCBI Taxonomy" id="587872"/>
    <lineage>
        <taxon>Bacteria</taxon>
        <taxon>Bacillati</taxon>
        <taxon>Actinomycetota</taxon>
        <taxon>Actinomycetes</taxon>
        <taxon>Micrococcales</taxon>
        <taxon>Dermacoccaceae</taxon>
        <taxon>Yimella</taxon>
    </lineage>
</organism>
<feature type="transmembrane region" description="Helical" evidence="1">
    <location>
        <begin position="58"/>
        <end position="75"/>
    </location>
</feature>
<sequence>MSSQGFVYDLSHLTRDKSADRRITWRGFDMPRRVFWLMVATSIPALVVLGIGYNMIGIWATVPVVMLYALVYLMFESRSSDDLRQRKYKALYDKASSNTGKFLICNTEIHPDQMRVRTLRTASLPVRRPDDRKERPIEVF</sequence>
<feature type="transmembrane region" description="Helical" evidence="1">
    <location>
        <begin position="34"/>
        <end position="52"/>
    </location>
</feature>
<accession>A0A542EH70</accession>
<dbReference type="EMBL" id="VFMO01000001">
    <property type="protein sequence ID" value="TQJ14687.1"/>
    <property type="molecule type" value="Genomic_DNA"/>
</dbReference>
<keyword evidence="1" id="KW-0812">Transmembrane</keyword>
<name>A0A542EH70_9MICO</name>
<reference evidence="2 3" key="1">
    <citation type="submission" date="2019-06" db="EMBL/GenBank/DDBJ databases">
        <title>Sequencing the genomes of 1000 actinobacteria strains.</title>
        <authorList>
            <person name="Klenk H.-P."/>
        </authorList>
    </citation>
    <scope>NUCLEOTIDE SEQUENCE [LARGE SCALE GENOMIC DNA]</scope>
    <source>
        <strain evidence="2 3">DSM 19828</strain>
    </source>
</reference>
<gene>
    <name evidence="2" type="ORF">FB459_2186</name>
</gene>
<dbReference type="Proteomes" id="UP000320806">
    <property type="component" value="Unassembled WGS sequence"/>
</dbReference>
<protein>
    <submittedName>
        <fullName evidence="2">Uncharacterized protein</fullName>
    </submittedName>
</protein>
<keyword evidence="3" id="KW-1185">Reference proteome</keyword>
<evidence type="ECO:0000256" key="1">
    <source>
        <dbReference type="SAM" id="Phobius"/>
    </source>
</evidence>
<evidence type="ECO:0000313" key="3">
    <source>
        <dbReference type="Proteomes" id="UP000320806"/>
    </source>
</evidence>
<dbReference type="AlphaFoldDB" id="A0A542EH70"/>
<dbReference type="RefSeq" id="WP_141928465.1">
    <property type="nucleotide sequence ID" value="NZ_BAABCI010000017.1"/>
</dbReference>
<evidence type="ECO:0000313" key="2">
    <source>
        <dbReference type="EMBL" id="TQJ14687.1"/>
    </source>
</evidence>
<comment type="caution">
    <text evidence="2">The sequence shown here is derived from an EMBL/GenBank/DDBJ whole genome shotgun (WGS) entry which is preliminary data.</text>
</comment>
<keyword evidence="1" id="KW-0472">Membrane</keyword>
<proteinExistence type="predicted"/>